<name>A0ABS5AHM1_9PSEU</name>
<gene>
    <name evidence="2" type="ORF">JOF53_004659</name>
</gene>
<dbReference type="EMBL" id="JAGIOO010000001">
    <property type="protein sequence ID" value="MBP2475787.1"/>
    <property type="molecule type" value="Genomic_DNA"/>
</dbReference>
<keyword evidence="1" id="KW-0812">Transmembrane</keyword>
<dbReference type="Proteomes" id="UP001519363">
    <property type="component" value="Unassembled WGS sequence"/>
</dbReference>
<accession>A0ABS5AHM1</accession>
<keyword evidence="1" id="KW-0472">Membrane</keyword>
<organism evidence="2 3">
    <name type="scientific">Crossiella equi</name>
    <dbReference type="NCBI Taxonomy" id="130796"/>
    <lineage>
        <taxon>Bacteria</taxon>
        <taxon>Bacillati</taxon>
        <taxon>Actinomycetota</taxon>
        <taxon>Actinomycetes</taxon>
        <taxon>Pseudonocardiales</taxon>
        <taxon>Pseudonocardiaceae</taxon>
        <taxon>Crossiella</taxon>
    </lineage>
</organism>
<sequence>MLEVFGIVMMIQGFGGLLAKVVGGESWLLMHMVPPHLQLLTGITLGLLGLVLLVMATSRTGRRKTAS</sequence>
<reference evidence="2 3" key="1">
    <citation type="submission" date="2021-03" db="EMBL/GenBank/DDBJ databases">
        <title>Sequencing the genomes of 1000 actinobacteria strains.</title>
        <authorList>
            <person name="Klenk H.-P."/>
        </authorList>
    </citation>
    <scope>NUCLEOTIDE SEQUENCE [LARGE SCALE GENOMIC DNA]</scope>
    <source>
        <strain evidence="2 3">DSM 44580</strain>
    </source>
</reference>
<keyword evidence="3" id="KW-1185">Reference proteome</keyword>
<keyword evidence="1" id="KW-1133">Transmembrane helix</keyword>
<evidence type="ECO:0000256" key="1">
    <source>
        <dbReference type="SAM" id="Phobius"/>
    </source>
</evidence>
<protein>
    <submittedName>
        <fullName evidence="2">Uncharacterized protein</fullName>
    </submittedName>
</protein>
<proteinExistence type="predicted"/>
<dbReference type="RefSeq" id="WP_086780562.1">
    <property type="nucleotide sequence ID" value="NZ_JAGIOO010000001.1"/>
</dbReference>
<comment type="caution">
    <text evidence="2">The sequence shown here is derived from an EMBL/GenBank/DDBJ whole genome shotgun (WGS) entry which is preliminary data.</text>
</comment>
<evidence type="ECO:0000313" key="2">
    <source>
        <dbReference type="EMBL" id="MBP2475787.1"/>
    </source>
</evidence>
<evidence type="ECO:0000313" key="3">
    <source>
        <dbReference type="Proteomes" id="UP001519363"/>
    </source>
</evidence>
<feature type="transmembrane region" description="Helical" evidence="1">
    <location>
        <begin position="35"/>
        <end position="56"/>
    </location>
</feature>